<dbReference type="Pfam" id="PF00721">
    <property type="entry name" value="TMV_coat"/>
    <property type="match status" value="1"/>
</dbReference>
<dbReference type="GO" id="GO:0008168">
    <property type="term" value="F:methyltransferase activity"/>
    <property type="evidence" value="ECO:0007669"/>
    <property type="project" value="InterPro"/>
</dbReference>
<dbReference type="InterPro" id="IPR002877">
    <property type="entry name" value="RNA_MeTrfase_FtsJ_dom"/>
</dbReference>
<dbReference type="Gene3D" id="3.40.50.150">
    <property type="entry name" value="Vaccinia Virus protein VP39"/>
    <property type="match status" value="1"/>
</dbReference>
<feature type="compositionally biased region" description="Basic and acidic residues" evidence="1">
    <location>
        <begin position="813"/>
        <end position="828"/>
    </location>
</feature>
<dbReference type="Pfam" id="PF01728">
    <property type="entry name" value="FtsJ"/>
    <property type="match status" value="1"/>
</dbReference>
<feature type="compositionally biased region" description="Basic and acidic residues" evidence="1">
    <location>
        <begin position="991"/>
        <end position="1009"/>
    </location>
</feature>
<feature type="compositionally biased region" description="Basic and acidic residues" evidence="1">
    <location>
        <begin position="783"/>
        <end position="798"/>
    </location>
</feature>
<dbReference type="Pfam" id="PF25666">
    <property type="entry name" value="Partiti_capsid"/>
    <property type="match status" value="1"/>
</dbReference>
<dbReference type="OrthoDB" id="6761978at2759"/>
<comment type="caution">
    <text evidence="3">The sequence shown here is derived from an EMBL/GenBank/DDBJ whole genome shotgun (WGS) entry which is preliminary data.</text>
</comment>
<feature type="domain" description="Ribosomal RNA methyltransferase FtsJ" evidence="2">
    <location>
        <begin position="227"/>
        <end position="414"/>
    </location>
</feature>
<feature type="region of interest" description="Disordered" evidence="1">
    <location>
        <begin position="783"/>
        <end position="886"/>
    </location>
</feature>
<keyword evidence="4" id="KW-1185">Reference proteome</keyword>
<feature type="compositionally biased region" description="Gly residues" evidence="1">
    <location>
        <begin position="861"/>
        <end position="878"/>
    </location>
</feature>
<dbReference type="SUPFAM" id="SSF53335">
    <property type="entry name" value="S-adenosyl-L-methionine-dependent methyltransferases"/>
    <property type="match status" value="1"/>
</dbReference>
<sequence length="1405" mass="156898">MLEYFPRKTSERVVEKSYDEFLPIGASTEKSIKMEEVSQIEISNDPLEDAHIESDSGLECSMAEVSAFLGLDFEVENPITDNSSIMHKRIRFSLTLAKLYGQHFPELERRAEKVEVLFVEKSQSFSGAYSGLLKEILGVICLMPLEEREIFKSAYSSLFKSMDLYEFKNYSECLEAVEKPYAEPIPPRILHTKIEESKTDLEALTDEDFKIFKNKKFGDPRDDGMGFVNRTGNKLFEILQSDKRIKVKGRALDVCGAPGGMTQVLVTVGDGLVVDSFSGTDYRSGNLEYWIRPGKFKNNKLKILNFGDDNNILNEAVRKRVKTNSYNLVTADGGTEAEPLDEVNQNSPIWEVEIDIALGVLKRKGSLILKMLQPENSITKLKVARLQKEFEISYCTKPIHSNPISSEFYFVGIGKGLKPENNTISRDLADILNKQFSAFEFLNGSNKTFKNGSLREKMAELGCVRESFEIYKCYEVLSKVQDGSDCHAQMDYLTPPVEIFKKAIDMALPVEETPTIASHPPIDAYKTMSEHAATMAIDPEIASSNLVTSQILNDNNAKMQVDKDEIINPTNARGNPISVKKFRSFGAGIGNHFTDGKPAQAFNTLATRYLGKTKTIPESEDGRSFARQLVDRYFEKNVDTEVLQNAILDEDWIDSIVCSFLADSERKHYKERFEGIGGSESEEGRKVISFNLFDFDGPYAMVYKGDDFALLAMNLRLNKAFLQKLGTYCNLVLKIMIGNKADFCGLAVVEGDISRKLHRVQLLQEVPPKSRYNKEEYLAQEAREKLKKEREQAAKDRNSGSGSESASPLGKRVPVEVESKPVGKKSDSSESTSSTGSSEEFSTAQNSQGSDIAKLDSGVPGCSGTGQGSSGSSGGGKGDPPPKPAVVVQQPTMAAAYTTWHDGLAGFEFGAWYNPSELMKLRVYLSTVNFGDVSSRTEAIARVAAFLNSASYDIVGPEKRFPATRMLSDQDGWFRTVQRINASLSFKMGDKDIKKAKPNNEQDGSRSNDEIDLGNFSDSHKAFISDVGALNLSEIWSRQKFETQKVQRPTLSRILTTDINVNTAQEVNGYHYLLGNPEFNVTQLTAMIKNLNSFMQEQYPNSPLLGSFLADTSGTAIVTHSIETYLFPTWHNLTQLRADDEKPPSITQIDDTDYAHRTKFYADFPSYTESLPIPTNVKPATLALISKNAYDPAKDPIKPKRFDTIRDIRPSVLWFQPYEKSIQSIELAIPLGFKILNDELDSVVIPLPNVQDTLTHNNSMYKQGSIPTEKIKYFLPSDKQGTPFTAMQRKRHYATDSLIGYSTFDMSRNVLPYLCTSPVNSESASALSNLTEQGHQDFALGCTYFAWKSDSSPALPSQSIPLWSSYRFTEFNDTFTIHFYSTLRPLYGTSVSIARTAHPSHLIPS</sequence>
<gene>
    <name evidence="3" type="ORF">GE061_016612</name>
</gene>
<dbReference type="GO" id="GO:0032259">
    <property type="term" value="P:methylation"/>
    <property type="evidence" value="ECO:0007669"/>
    <property type="project" value="InterPro"/>
</dbReference>
<dbReference type="EMBL" id="WIXP02000007">
    <property type="protein sequence ID" value="KAF6208161.1"/>
    <property type="molecule type" value="Genomic_DNA"/>
</dbReference>
<accession>A0A8S9XIR5</accession>
<evidence type="ECO:0000256" key="1">
    <source>
        <dbReference type="SAM" id="MobiDB-lite"/>
    </source>
</evidence>
<protein>
    <recommendedName>
        <fullName evidence="2">Ribosomal RNA methyltransferase FtsJ domain-containing protein</fullName>
    </recommendedName>
</protein>
<feature type="compositionally biased region" description="Low complexity" evidence="1">
    <location>
        <begin position="829"/>
        <end position="843"/>
    </location>
</feature>
<dbReference type="GO" id="GO:0005198">
    <property type="term" value="F:structural molecule activity"/>
    <property type="evidence" value="ECO:0007669"/>
    <property type="project" value="InterPro"/>
</dbReference>
<organism evidence="3 4">
    <name type="scientific">Apolygus lucorum</name>
    <name type="common">Small green plant bug</name>
    <name type="synonym">Lygocoris lucorum</name>
    <dbReference type="NCBI Taxonomy" id="248454"/>
    <lineage>
        <taxon>Eukaryota</taxon>
        <taxon>Metazoa</taxon>
        <taxon>Ecdysozoa</taxon>
        <taxon>Arthropoda</taxon>
        <taxon>Hexapoda</taxon>
        <taxon>Insecta</taxon>
        <taxon>Pterygota</taxon>
        <taxon>Neoptera</taxon>
        <taxon>Paraneoptera</taxon>
        <taxon>Hemiptera</taxon>
        <taxon>Heteroptera</taxon>
        <taxon>Panheteroptera</taxon>
        <taxon>Cimicomorpha</taxon>
        <taxon>Miridae</taxon>
        <taxon>Mirini</taxon>
        <taxon>Apolygus</taxon>
    </lineage>
</organism>
<proteinExistence type="predicted"/>
<evidence type="ECO:0000313" key="4">
    <source>
        <dbReference type="Proteomes" id="UP000466442"/>
    </source>
</evidence>
<dbReference type="InterPro" id="IPR058242">
    <property type="entry name" value="Capsid_partitivirus"/>
</dbReference>
<dbReference type="Proteomes" id="UP000466442">
    <property type="component" value="Unassembled WGS sequence"/>
</dbReference>
<evidence type="ECO:0000259" key="2">
    <source>
        <dbReference type="Pfam" id="PF01728"/>
    </source>
</evidence>
<feature type="region of interest" description="Disordered" evidence="1">
    <location>
        <begin position="991"/>
        <end position="1013"/>
    </location>
</feature>
<evidence type="ECO:0000313" key="3">
    <source>
        <dbReference type="EMBL" id="KAF6208161.1"/>
    </source>
</evidence>
<dbReference type="InterPro" id="IPR029063">
    <property type="entry name" value="SAM-dependent_MTases_sf"/>
</dbReference>
<dbReference type="InterPro" id="IPR001337">
    <property type="entry name" value="TMV-like_coat"/>
</dbReference>
<reference evidence="3" key="1">
    <citation type="journal article" date="2021" name="Mol. Ecol. Resour.">
        <title>Apolygus lucorum genome provides insights into omnivorousness and mesophyll feeding.</title>
        <authorList>
            <person name="Liu Y."/>
            <person name="Liu H."/>
            <person name="Wang H."/>
            <person name="Huang T."/>
            <person name="Liu B."/>
            <person name="Yang B."/>
            <person name="Yin L."/>
            <person name="Li B."/>
            <person name="Zhang Y."/>
            <person name="Zhang S."/>
            <person name="Jiang F."/>
            <person name="Zhang X."/>
            <person name="Ren Y."/>
            <person name="Wang B."/>
            <person name="Wang S."/>
            <person name="Lu Y."/>
            <person name="Wu K."/>
            <person name="Fan W."/>
            <person name="Wang G."/>
        </authorList>
    </citation>
    <scope>NUCLEOTIDE SEQUENCE</scope>
    <source>
        <strain evidence="3">12Hb</strain>
    </source>
</reference>
<name>A0A8S9XIR5_APOLU</name>